<dbReference type="Pfam" id="PF07508">
    <property type="entry name" value="Recombinase"/>
    <property type="match status" value="1"/>
</dbReference>
<dbReference type="InterPro" id="IPR050639">
    <property type="entry name" value="SSR_resolvase"/>
</dbReference>
<dbReference type="InterPro" id="IPR011109">
    <property type="entry name" value="DNA_bind_recombinase_dom"/>
</dbReference>
<evidence type="ECO:0000256" key="1">
    <source>
        <dbReference type="ARBA" id="ARBA00023125"/>
    </source>
</evidence>
<dbReference type="GO" id="GO:0003677">
    <property type="term" value="F:DNA binding"/>
    <property type="evidence" value="ECO:0007669"/>
    <property type="project" value="UniProtKB-KW"/>
</dbReference>
<dbReference type="GO" id="GO:0000150">
    <property type="term" value="F:DNA strand exchange activity"/>
    <property type="evidence" value="ECO:0007669"/>
    <property type="project" value="InterPro"/>
</dbReference>
<evidence type="ECO:0000313" key="7">
    <source>
        <dbReference type="EMBL" id="CAB4959247.1"/>
    </source>
</evidence>
<dbReference type="AlphaFoldDB" id="A0A6J7KU61"/>
<keyword evidence="2" id="KW-0233">DNA recombination</keyword>
<accession>A0A6J7KU61</accession>
<dbReference type="Pfam" id="PF00239">
    <property type="entry name" value="Resolvase"/>
    <property type="match status" value="1"/>
</dbReference>
<evidence type="ECO:0000259" key="6">
    <source>
        <dbReference type="PROSITE" id="PS51737"/>
    </source>
</evidence>
<dbReference type="InterPro" id="IPR038109">
    <property type="entry name" value="DNA_bind_recomb_sf"/>
</dbReference>
<evidence type="ECO:0000256" key="2">
    <source>
        <dbReference type="ARBA" id="ARBA00023172"/>
    </source>
</evidence>
<proteinExistence type="predicted"/>
<dbReference type="SUPFAM" id="SSF53041">
    <property type="entry name" value="Resolvase-like"/>
    <property type="match status" value="1"/>
</dbReference>
<feature type="region of interest" description="Disordered" evidence="4">
    <location>
        <begin position="529"/>
        <end position="550"/>
    </location>
</feature>
<evidence type="ECO:0000256" key="3">
    <source>
        <dbReference type="SAM" id="Coils"/>
    </source>
</evidence>
<dbReference type="CDD" id="cd00338">
    <property type="entry name" value="Ser_Recombinase"/>
    <property type="match status" value="1"/>
</dbReference>
<dbReference type="Gene3D" id="3.90.1750.20">
    <property type="entry name" value="Putative Large Serine Recombinase, Chain B, Domain 2"/>
    <property type="match status" value="1"/>
</dbReference>
<dbReference type="InterPro" id="IPR006119">
    <property type="entry name" value="Resolv_N"/>
</dbReference>
<gene>
    <name evidence="7" type="ORF">UFOPK3733_02345</name>
</gene>
<feature type="domain" description="Recombinase" evidence="6">
    <location>
        <begin position="161"/>
        <end position="299"/>
    </location>
</feature>
<evidence type="ECO:0000259" key="5">
    <source>
        <dbReference type="PROSITE" id="PS51736"/>
    </source>
</evidence>
<reference evidence="7" key="1">
    <citation type="submission" date="2020-05" db="EMBL/GenBank/DDBJ databases">
        <authorList>
            <person name="Chiriac C."/>
            <person name="Salcher M."/>
            <person name="Ghai R."/>
            <person name="Kavagutti S V."/>
        </authorList>
    </citation>
    <scope>NUCLEOTIDE SEQUENCE</scope>
</reference>
<keyword evidence="1" id="KW-0238">DNA-binding</keyword>
<dbReference type="InterPro" id="IPR036162">
    <property type="entry name" value="Resolvase-like_N_sf"/>
</dbReference>
<name>A0A6J7KU61_9ZZZZ</name>
<protein>
    <submittedName>
        <fullName evidence="7">Unannotated protein</fullName>
    </submittedName>
</protein>
<keyword evidence="3" id="KW-0175">Coiled coil</keyword>
<dbReference type="PROSITE" id="PS51737">
    <property type="entry name" value="RECOMBINASE_DNA_BIND"/>
    <property type="match status" value="1"/>
</dbReference>
<feature type="coiled-coil region" evidence="3">
    <location>
        <begin position="397"/>
        <end position="450"/>
    </location>
</feature>
<dbReference type="PANTHER" id="PTHR30461">
    <property type="entry name" value="DNA-INVERTASE FROM LAMBDOID PROPHAGE"/>
    <property type="match status" value="1"/>
</dbReference>
<dbReference type="EMBL" id="CAFBNC010000204">
    <property type="protein sequence ID" value="CAB4959247.1"/>
    <property type="molecule type" value="Genomic_DNA"/>
</dbReference>
<dbReference type="SMART" id="SM00857">
    <property type="entry name" value="Resolvase"/>
    <property type="match status" value="1"/>
</dbReference>
<organism evidence="7">
    <name type="scientific">freshwater metagenome</name>
    <dbReference type="NCBI Taxonomy" id="449393"/>
    <lineage>
        <taxon>unclassified sequences</taxon>
        <taxon>metagenomes</taxon>
        <taxon>ecological metagenomes</taxon>
    </lineage>
</organism>
<evidence type="ECO:0000256" key="4">
    <source>
        <dbReference type="SAM" id="MobiDB-lite"/>
    </source>
</evidence>
<sequence length="550" mass="61904">MKRLIGYVRVSSVAGRKDERFRSPDQQREVMQQWAQVRYGDAHEWIGWFEELDRSGTNIDRPELNQAHALAIEEQADIVVYDFARYSRSVPEGLKALADLAESGVQVLSASEDVDASTPDGELSLTLFMAMNQHYAKRMSVSWRRAIRGNVEQGWWHGVIPYGYRSPTATEAKKIGRSSGVIVPDKKAAKHIQEIFRRYLSGEAIYAIGRYGVTHGWFKKDGTAREIVANPVYAGFVRIAETAPARSKKTGELLRDNHGRVRNIARPETVAYYRGQHEPLVSAKDVVRARKRLEREAKPAAPRSTLPRWSAATRTTCYSCGRNLQYHDKSSMVTGTPGIYLTCTNRNCQARPGSVRIEDLEAQLAALIKSLPLQVKDVSKELRARQRAVKGDASATRAQLLAERRKKKDQQKEATARLLSREYLDFDLTEAEAKEGVDHLRNQVEKLDEQLDRLGPEVRNNDEIIIAGERIGTLADLWDHMNYSERVEALEALGAIVKIKPSTKHAQPLDGRLVLSLSFDPTHEFAARTAKKKATATARKKAAPKQRTRS</sequence>
<feature type="domain" description="Resolvase/invertase-type recombinase catalytic" evidence="5">
    <location>
        <begin position="3"/>
        <end position="154"/>
    </location>
</feature>
<dbReference type="Gene3D" id="3.40.50.1390">
    <property type="entry name" value="Resolvase, N-terminal catalytic domain"/>
    <property type="match status" value="1"/>
</dbReference>
<dbReference type="PANTHER" id="PTHR30461:SF2">
    <property type="entry name" value="SERINE RECOMBINASE PINE-RELATED"/>
    <property type="match status" value="1"/>
</dbReference>
<dbReference type="PROSITE" id="PS51736">
    <property type="entry name" value="RECOMBINASES_3"/>
    <property type="match status" value="1"/>
</dbReference>